<dbReference type="PROSITE" id="PS51273">
    <property type="entry name" value="GATASE_TYPE_1"/>
    <property type="match status" value="1"/>
</dbReference>
<keyword evidence="1" id="KW-0378">Hydrolase</keyword>
<sequence length="253" mass="26560">MAPTIGITTYHMHANWRGWSEEGALLPWTYVTSIRNNGGRPVLLPPGGDVSEAEATVAVLDGIVIAGGGDINPAIYGAPKHPKTEDNAPDRDSWELALAEAAVRQGVPLLGICRGHQMLNVACGGTLHQHVPDLVGHGHHCGPDNGFGTHKVRVTSGTILSSILPGGEFFEVPTHHHQAVDIVGSGLTAVAWADDGIVEGIESTTPGEFLVGVQWHPEQGDDPRLFSALVAAAEMHYSERTVASSLPPLLAGA</sequence>
<dbReference type="GO" id="GO:0005829">
    <property type="term" value="C:cytosol"/>
    <property type="evidence" value="ECO:0007669"/>
    <property type="project" value="TreeGrafter"/>
</dbReference>
<dbReference type="PANTHER" id="PTHR43235:SF1">
    <property type="entry name" value="GLUTAMINE AMIDOTRANSFERASE PB2B2.05-RELATED"/>
    <property type="match status" value="1"/>
</dbReference>
<comment type="caution">
    <text evidence="1">The sequence shown here is derived from an EMBL/GenBank/DDBJ whole genome shotgun (WGS) entry which is preliminary data.</text>
</comment>
<protein>
    <submittedName>
        <fullName evidence="1">Gamma-glutamyl-gamma-aminobutyrate hydrolase family protein</fullName>
    </submittedName>
</protein>
<evidence type="ECO:0000313" key="1">
    <source>
        <dbReference type="EMBL" id="TVZ06054.1"/>
    </source>
</evidence>
<organism evidence="1 2">
    <name type="scientific">Trebonia kvetii</name>
    <dbReference type="NCBI Taxonomy" id="2480626"/>
    <lineage>
        <taxon>Bacteria</taxon>
        <taxon>Bacillati</taxon>
        <taxon>Actinomycetota</taxon>
        <taxon>Actinomycetes</taxon>
        <taxon>Streptosporangiales</taxon>
        <taxon>Treboniaceae</taxon>
        <taxon>Trebonia</taxon>
    </lineage>
</organism>
<accession>A0A6P2C3U4</accession>
<gene>
    <name evidence="1" type="ORF">EAS64_00900</name>
</gene>
<dbReference type="RefSeq" id="WP_145850808.1">
    <property type="nucleotide sequence ID" value="NZ_RPFW01000001.1"/>
</dbReference>
<dbReference type="InterPro" id="IPR044668">
    <property type="entry name" value="PuuD-like"/>
</dbReference>
<dbReference type="GO" id="GO:0006598">
    <property type="term" value="P:polyamine catabolic process"/>
    <property type="evidence" value="ECO:0007669"/>
    <property type="project" value="TreeGrafter"/>
</dbReference>
<dbReference type="AlphaFoldDB" id="A0A6P2C3U4"/>
<dbReference type="InterPro" id="IPR011697">
    <property type="entry name" value="Peptidase_C26"/>
</dbReference>
<reference evidence="1 2" key="1">
    <citation type="submission" date="2018-11" db="EMBL/GenBank/DDBJ databases">
        <title>Trebonia kvetii gen.nov., sp.nov., a novel acidophilic actinobacterium, and proposal of the new actinobacterial family Treboniaceae fam. nov.</title>
        <authorList>
            <person name="Rapoport D."/>
            <person name="Sagova-Mareckova M."/>
            <person name="Sedlacek I."/>
            <person name="Provaznik J."/>
            <person name="Kralova S."/>
            <person name="Pavlinic D."/>
            <person name="Benes V."/>
            <person name="Kopecky J."/>
        </authorList>
    </citation>
    <scope>NUCLEOTIDE SEQUENCE [LARGE SCALE GENOMIC DNA]</scope>
    <source>
        <strain evidence="1 2">15Tr583</strain>
    </source>
</reference>
<dbReference type="SUPFAM" id="SSF52317">
    <property type="entry name" value="Class I glutamine amidotransferase-like"/>
    <property type="match status" value="1"/>
</dbReference>
<dbReference type="OrthoDB" id="9813383at2"/>
<dbReference type="Pfam" id="PF07722">
    <property type="entry name" value="Peptidase_C26"/>
    <property type="match status" value="1"/>
</dbReference>
<dbReference type="Gene3D" id="3.40.50.880">
    <property type="match status" value="1"/>
</dbReference>
<dbReference type="InterPro" id="IPR029062">
    <property type="entry name" value="Class_I_gatase-like"/>
</dbReference>
<dbReference type="EMBL" id="RPFW01000001">
    <property type="protein sequence ID" value="TVZ06054.1"/>
    <property type="molecule type" value="Genomic_DNA"/>
</dbReference>
<proteinExistence type="predicted"/>
<dbReference type="CDD" id="cd01745">
    <property type="entry name" value="GATase1_2"/>
    <property type="match status" value="1"/>
</dbReference>
<evidence type="ECO:0000313" key="2">
    <source>
        <dbReference type="Proteomes" id="UP000460272"/>
    </source>
</evidence>
<dbReference type="Proteomes" id="UP000460272">
    <property type="component" value="Unassembled WGS sequence"/>
</dbReference>
<dbReference type="PANTHER" id="PTHR43235">
    <property type="entry name" value="GLUTAMINE AMIDOTRANSFERASE PB2B2.05-RELATED"/>
    <property type="match status" value="1"/>
</dbReference>
<dbReference type="GO" id="GO:0033969">
    <property type="term" value="F:gamma-glutamyl-gamma-aminobutyrate hydrolase activity"/>
    <property type="evidence" value="ECO:0007669"/>
    <property type="project" value="TreeGrafter"/>
</dbReference>
<name>A0A6P2C3U4_9ACTN</name>
<keyword evidence="2" id="KW-1185">Reference proteome</keyword>